<organism evidence="9 10">
    <name type="scientific">Candidatus Ghiorseimicrobium undicola</name>
    <dbReference type="NCBI Taxonomy" id="1974746"/>
    <lineage>
        <taxon>Bacteria</taxon>
        <taxon>Pseudomonadati</taxon>
        <taxon>Candidatus Omnitrophota</taxon>
        <taxon>Candidatus Ghiorseimicrobium</taxon>
    </lineage>
</organism>
<dbReference type="EMBL" id="PCWA01000069">
    <property type="protein sequence ID" value="PIQ89165.1"/>
    <property type="molecule type" value="Genomic_DNA"/>
</dbReference>
<dbReference type="GO" id="GO:0016020">
    <property type="term" value="C:membrane"/>
    <property type="evidence" value="ECO:0007669"/>
    <property type="project" value="UniProtKB-SubCell"/>
</dbReference>
<keyword evidence="3 5" id="KW-1133">Transmembrane helix</keyword>
<dbReference type="Pfam" id="PF01957">
    <property type="entry name" value="NfeD"/>
    <property type="match status" value="1"/>
</dbReference>
<name>A0A2H0M0A5_9BACT</name>
<dbReference type="InterPro" id="IPR056739">
    <property type="entry name" value="NfeD_membrane"/>
</dbReference>
<dbReference type="Proteomes" id="UP000229641">
    <property type="component" value="Unassembled WGS sequence"/>
</dbReference>
<sequence length="491" mass="53835">MLIRYNLHNLFYTTGLSKKLTIPAFYDIVMLFYNAIQTMKHFKNYIIFFILIFFFGIRLYSAEENFNPPKVYTITIDNYVINPIVKDYVENAIKTAEDKNAQCLIIQLDTPGGLLESTRELVKSIINSKIPVVVYVYPQGSRAASAGVFITLSAHIAAMSNSTHIGAAHPVGLVSFKGKKPDKEENESEEDVMSDKIMNDTIAWITSIAEEKGRNASWAKKAVTKSESITAEEAVKAKVVDFIATDLQDLLIKLDGRNVKINSKTVTLATKGAAVTSLDLTPSQKLLNIIIHPQIAYILMMLGFLGLLFEVTHPGVGFPGVAGLICLILAFYAFNVLPVNYAGVALIMLSIILFIAEAFTPTFGLLTLGGLTCMVLGSLMLIKSPFGIMRISLKLILPVAIFIGAITVFLVGAVLKTHLKKIKTGKEGLIGESATAITDINPKGKVFVHGEIWQAKNISEKQINKDEAVIIKDVKGLTLYVEKEADTQAII</sequence>
<evidence type="ECO:0000256" key="1">
    <source>
        <dbReference type="ARBA" id="ARBA00004141"/>
    </source>
</evidence>
<feature type="domain" description="NfeD1b N-terminal" evidence="8">
    <location>
        <begin position="70"/>
        <end position="262"/>
    </location>
</feature>
<gene>
    <name evidence="9" type="ORF">COV72_04575</name>
</gene>
<keyword evidence="4 5" id="KW-0472">Membrane</keyword>
<feature type="transmembrane region" description="Helical" evidence="5">
    <location>
        <begin position="42"/>
        <end position="60"/>
    </location>
</feature>
<evidence type="ECO:0000313" key="9">
    <source>
        <dbReference type="EMBL" id="PIQ89165.1"/>
    </source>
</evidence>
<dbReference type="SUPFAM" id="SSF52096">
    <property type="entry name" value="ClpP/crotonase"/>
    <property type="match status" value="1"/>
</dbReference>
<dbReference type="InterPro" id="IPR012340">
    <property type="entry name" value="NA-bd_OB-fold"/>
</dbReference>
<dbReference type="Pfam" id="PF25145">
    <property type="entry name" value="NfeD1b_N"/>
    <property type="match status" value="1"/>
</dbReference>
<reference evidence="9 10" key="1">
    <citation type="submission" date="2017-09" db="EMBL/GenBank/DDBJ databases">
        <title>Depth-based differentiation of microbial function through sediment-hosted aquifers and enrichment of novel symbionts in the deep terrestrial subsurface.</title>
        <authorList>
            <person name="Probst A.J."/>
            <person name="Ladd B."/>
            <person name="Jarett J.K."/>
            <person name="Geller-Mcgrath D.E."/>
            <person name="Sieber C.M."/>
            <person name="Emerson J.B."/>
            <person name="Anantharaman K."/>
            <person name="Thomas B.C."/>
            <person name="Malmstrom R."/>
            <person name="Stieglmeier M."/>
            <person name="Klingl A."/>
            <person name="Woyke T."/>
            <person name="Ryan C.M."/>
            <person name="Banfield J.F."/>
        </authorList>
    </citation>
    <scope>NUCLEOTIDE SEQUENCE [LARGE SCALE GENOMIC DNA]</scope>
    <source>
        <strain evidence="9">CG11_big_fil_rev_8_21_14_0_20_42_13</strain>
    </source>
</reference>
<proteinExistence type="predicted"/>
<keyword evidence="2 5" id="KW-0812">Transmembrane</keyword>
<feature type="transmembrane region" description="Helical" evidence="5">
    <location>
        <begin position="341"/>
        <end position="359"/>
    </location>
</feature>
<evidence type="ECO:0000259" key="7">
    <source>
        <dbReference type="Pfam" id="PF24961"/>
    </source>
</evidence>
<feature type="transmembrane region" description="Helical" evidence="5">
    <location>
        <begin position="20"/>
        <end position="36"/>
    </location>
</feature>
<evidence type="ECO:0000256" key="5">
    <source>
        <dbReference type="SAM" id="Phobius"/>
    </source>
</evidence>
<feature type="domain" description="NfeD-like C-terminal" evidence="6">
    <location>
        <begin position="427"/>
        <end position="483"/>
    </location>
</feature>
<evidence type="ECO:0000256" key="3">
    <source>
        <dbReference type="ARBA" id="ARBA00022989"/>
    </source>
</evidence>
<evidence type="ECO:0000313" key="10">
    <source>
        <dbReference type="Proteomes" id="UP000229641"/>
    </source>
</evidence>
<dbReference type="Pfam" id="PF24961">
    <property type="entry name" value="NfeD_membrane"/>
    <property type="match status" value="1"/>
</dbReference>
<evidence type="ECO:0000259" key="8">
    <source>
        <dbReference type="Pfam" id="PF25145"/>
    </source>
</evidence>
<feature type="transmembrane region" description="Helical" evidence="5">
    <location>
        <begin position="315"/>
        <end position="334"/>
    </location>
</feature>
<feature type="domain" description="NfeD integral membrane" evidence="7">
    <location>
        <begin position="295"/>
        <end position="411"/>
    </location>
</feature>
<feature type="transmembrane region" description="Helical" evidence="5">
    <location>
        <begin position="365"/>
        <end position="383"/>
    </location>
</feature>
<comment type="caution">
    <text evidence="9">The sequence shown here is derived from an EMBL/GenBank/DDBJ whole genome shotgun (WGS) entry which is preliminary data.</text>
</comment>
<dbReference type="AlphaFoldDB" id="A0A2H0M0A5"/>
<evidence type="ECO:0000259" key="6">
    <source>
        <dbReference type="Pfam" id="PF01957"/>
    </source>
</evidence>
<evidence type="ECO:0000256" key="2">
    <source>
        <dbReference type="ARBA" id="ARBA00022692"/>
    </source>
</evidence>
<dbReference type="Gene3D" id="3.90.226.10">
    <property type="entry name" value="2-enoyl-CoA Hydratase, Chain A, domain 1"/>
    <property type="match status" value="1"/>
</dbReference>
<dbReference type="InterPro" id="IPR056738">
    <property type="entry name" value="NfeD1b_N"/>
</dbReference>
<feature type="transmembrane region" description="Helical" evidence="5">
    <location>
        <begin position="286"/>
        <end position="309"/>
    </location>
</feature>
<dbReference type="Gene3D" id="2.40.50.140">
    <property type="entry name" value="Nucleic acid-binding proteins"/>
    <property type="match status" value="1"/>
</dbReference>
<evidence type="ECO:0000256" key="4">
    <source>
        <dbReference type="ARBA" id="ARBA00023136"/>
    </source>
</evidence>
<protein>
    <submittedName>
        <fullName evidence="9">Uncharacterized protein</fullName>
    </submittedName>
</protein>
<dbReference type="PANTHER" id="PTHR33507:SF4">
    <property type="entry name" value="NODULATION COMPETITIVENESS PROTEIN NFED"/>
    <property type="match status" value="1"/>
</dbReference>
<dbReference type="InterPro" id="IPR029045">
    <property type="entry name" value="ClpP/crotonase-like_dom_sf"/>
</dbReference>
<dbReference type="CDD" id="cd07020">
    <property type="entry name" value="Clp_protease_NfeD_1"/>
    <property type="match status" value="1"/>
</dbReference>
<comment type="subcellular location">
    <subcellularLocation>
        <location evidence="1">Membrane</location>
        <topology evidence="1">Multi-pass membrane protein</topology>
    </subcellularLocation>
</comment>
<dbReference type="InterPro" id="IPR002810">
    <property type="entry name" value="NfeD-like_C"/>
</dbReference>
<dbReference type="SUPFAM" id="SSF141322">
    <property type="entry name" value="NfeD domain-like"/>
    <property type="match status" value="1"/>
</dbReference>
<accession>A0A2H0M0A5</accession>
<dbReference type="InterPro" id="IPR052165">
    <property type="entry name" value="Membrane_assoc_protease"/>
</dbReference>
<dbReference type="PANTHER" id="PTHR33507">
    <property type="entry name" value="INNER MEMBRANE PROTEIN YBBJ"/>
    <property type="match status" value="1"/>
</dbReference>
<feature type="transmembrane region" description="Helical" evidence="5">
    <location>
        <begin position="395"/>
        <end position="415"/>
    </location>
</feature>